<evidence type="ECO:0000313" key="5">
    <source>
        <dbReference type="Proteomes" id="UP000251314"/>
    </source>
</evidence>
<feature type="compositionally biased region" description="Basic and acidic residues" evidence="1">
    <location>
        <begin position="251"/>
        <end position="264"/>
    </location>
</feature>
<evidence type="ECO:0000256" key="1">
    <source>
        <dbReference type="SAM" id="MobiDB-lite"/>
    </source>
</evidence>
<feature type="compositionally biased region" description="Acidic residues" evidence="1">
    <location>
        <begin position="214"/>
        <end position="225"/>
    </location>
</feature>
<dbReference type="AlphaFoldDB" id="A0A329SPH7"/>
<reference evidence="4 5" key="1">
    <citation type="submission" date="2018-01" db="EMBL/GenBank/DDBJ databases">
        <title>Draft genome of the strawberry crown rot pathogen Phytophthora cactorum.</title>
        <authorList>
            <person name="Armitage A.D."/>
            <person name="Lysoe E."/>
            <person name="Nellist C.F."/>
            <person name="Harrison R.J."/>
            <person name="Brurberg M.B."/>
        </authorList>
    </citation>
    <scope>NUCLEOTIDE SEQUENCE [LARGE SCALE GENOMIC DNA]</scope>
    <source>
        <strain evidence="4 5">10300</strain>
    </source>
</reference>
<evidence type="ECO:0000259" key="3">
    <source>
        <dbReference type="Pfam" id="PF13976"/>
    </source>
</evidence>
<keyword evidence="5" id="KW-1185">Reference proteome</keyword>
<dbReference type="OrthoDB" id="126237at2759"/>
<gene>
    <name evidence="4" type="ORF">PC110_g5887</name>
</gene>
<comment type="caution">
    <text evidence="4">The sequence shown here is derived from an EMBL/GenBank/DDBJ whole genome shotgun (WGS) entry which is preliminary data.</text>
</comment>
<accession>A0A329SPH7</accession>
<dbReference type="Pfam" id="PF07727">
    <property type="entry name" value="RVT_2"/>
    <property type="match status" value="1"/>
</dbReference>
<dbReference type="InterPro" id="IPR025724">
    <property type="entry name" value="GAG-pre-integrase_dom"/>
</dbReference>
<dbReference type="VEuPathDB" id="FungiDB:PC110_g5887"/>
<dbReference type="STRING" id="29920.A0A329SPH7"/>
<organism evidence="4 5">
    <name type="scientific">Phytophthora cactorum</name>
    <dbReference type="NCBI Taxonomy" id="29920"/>
    <lineage>
        <taxon>Eukaryota</taxon>
        <taxon>Sar</taxon>
        <taxon>Stramenopiles</taxon>
        <taxon>Oomycota</taxon>
        <taxon>Peronosporomycetes</taxon>
        <taxon>Peronosporales</taxon>
        <taxon>Peronosporaceae</taxon>
        <taxon>Phytophthora</taxon>
    </lineage>
</organism>
<evidence type="ECO:0000259" key="2">
    <source>
        <dbReference type="Pfam" id="PF07727"/>
    </source>
</evidence>
<feature type="compositionally biased region" description="Acidic residues" evidence="1">
    <location>
        <begin position="196"/>
        <end position="205"/>
    </location>
</feature>
<feature type="region of interest" description="Disordered" evidence="1">
    <location>
        <begin position="237"/>
        <end position="264"/>
    </location>
</feature>
<dbReference type="Proteomes" id="UP000251314">
    <property type="component" value="Unassembled WGS sequence"/>
</dbReference>
<feature type="domain" description="GAG-pre-integrase" evidence="3">
    <location>
        <begin position="86"/>
        <end position="138"/>
    </location>
</feature>
<evidence type="ECO:0000313" key="4">
    <source>
        <dbReference type="EMBL" id="RAW37846.1"/>
    </source>
</evidence>
<dbReference type="Pfam" id="PF13976">
    <property type="entry name" value="gag_pre-integrs"/>
    <property type="match status" value="1"/>
</dbReference>
<evidence type="ECO:0008006" key="6">
    <source>
        <dbReference type="Google" id="ProtNLM"/>
    </source>
</evidence>
<feature type="region of interest" description="Disordered" evidence="1">
    <location>
        <begin position="179"/>
        <end position="225"/>
    </location>
</feature>
<name>A0A329SPH7_9STRA</name>
<protein>
    <recommendedName>
        <fullName evidence="6">Reverse transcriptase Ty1/copia-type domain-containing protein</fullName>
    </recommendedName>
</protein>
<feature type="domain" description="Reverse transcriptase Ty1/copia-type" evidence="2">
    <location>
        <begin position="353"/>
        <end position="588"/>
    </location>
</feature>
<dbReference type="EMBL" id="MJFZ01000102">
    <property type="protein sequence ID" value="RAW37846.1"/>
    <property type="molecule type" value="Genomic_DNA"/>
</dbReference>
<sequence>MRVDDVYYSPEKTNLFSQSIATEQGFQIAYDDALRKYTLTMNGEIALQVLVQPCKLWTLTAENDFLLGKEALADRSIPTKMINYAIRSGVADLQSWHERLGHICPQFVKQMADQNLVEDMMLRKRSFDLYEACQLGKQRAKTPQKNLDRDVKRRNQLICADLFILRLTITALGSRQSFTSSKQASKDCSPITGSFGEDEIAPDEDTSQKAVGSSDDEVSAFEDPDDEYHPAQLVAKQLLDDDDISPPTGEKNGRGDKKQKDRRSALVEMVDPESEVDEVEKLQVYAAFAAIALITETKPQPQQCTWHISEVKIPRSVSQAMNSPQRAEWWKGMEKEKKTMLDKDVLELVPESEVPEGAKALQTMWRFHAKTDDFGNVIRYRTRLCGRGDKEKPGVDFNVMDTFSPVARMASFRIFVAMCKILHLLAYKADIDTAYLNARKRALTFVRSIAGFPLKRGWVYKMNNALYGLHESGQEWYDELHGWRSCEGLQRSSTEPCLYYLFDGDTTALVLVYVDDIICATNKESWKTQFFADLQNKYGIKDLGRLSNYLGVQVDWQHDGVLLHQAKYAKEVLERFGFANAIGSRSPMDTTVKLRAASE</sequence>
<dbReference type="InterPro" id="IPR013103">
    <property type="entry name" value="RVT_2"/>
</dbReference>
<proteinExistence type="predicted"/>